<dbReference type="GO" id="GO:0046872">
    <property type="term" value="F:metal ion binding"/>
    <property type="evidence" value="ECO:0007669"/>
    <property type="project" value="UniProtKB-KW"/>
</dbReference>
<dbReference type="EMBL" id="SOAU01000001">
    <property type="protein sequence ID" value="TDT14800.1"/>
    <property type="molecule type" value="Genomic_DNA"/>
</dbReference>
<evidence type="ECO:0000256" key="5">
    <source>
        <dbReference type="ARBA" id="ARBA00034078"/>
    </source>
</evidence>
<evidence type="ECO:0000259" key="7">
    <source>
        <dbReference type="PROSITE" id="PS51296"/>
    </source>
</evidence>
<dbReference type="AlphaFoldDB" id="A0A4R7HVA9"/>
<evidence type="ECO:0000256" key="3">
    <source>
        <dbReference type="ARBA" id="ARBA00023004"/>
    </source>
</evidence>
<protein>
    <submittedName>
        <fullName evidence="8">Nitrite reductase/ring-hydroxylating ferredoxin subunit</fullName>
    </submittedName>
</protein>
<keyword evidence="4" id="KW-0411">Iron-sulfur</keyword>
<dbReference type="Gene3D" id="2.102.10.10">
    <property type="entry name" value="Rieske [2Fe-2S] iron-sulphur domain"/>
    <property type="match status" value="1"/>
</dbReference>
<dbReference type="GO" id="GO:0016705">
    <property type="term" value="F:oxidoreductase activity, acting on paired donors, with incorporation or reduction of molecular oxygen"/>
    <property type="evidence" value="ECO:0007669"/>
    <property type="project" value="UniProtKB-ARBA"/>
</dbReference>
<feature type="domain" description="Rieske" evidence="7">
    <location>
        <begin position="16"/>
        <end position="109"/>
    </location>
</feature>
<evidence type="ECO:0000313" key="9">
    <source>
        <dbReference type="Proteomes" id="UP000294558"/>
    </source>
</evidence>
<dbReference type="Pfam" id="PF00355">
    <property type="entry name" value="Rieske"/>
    <property type="match status" value="1"/>
</dbReference>
<evidence type="ECO:0000256" key="4">
    <source>
        <dbReference type="ARBA" id="ARBA00023014"/>
    </source>
</evidence>
<reference evidence="8 9" key="1">
    <citation type="submission" date="2019-03" db="EMBL/GenBank/DDBJ databases">
        <title>Sequencing the genomes of 1000 actinobacteria strains.</title>
        <authorList>
            <person name="Klenk H.-P."/>
        </authorList>
    </citation>
    <scope>NUCLEOTIDE SEQUENCE [LARGE SCALE GENOMIC DNA]</scope>
    <source>
        <strain evidence="8 9">DSM 18936</strain>
    </source>
</reference>
<name>A0A4R7HVA9_9ACTN</name>
<evidence type="ECO:0000256" key="6">
    <source>
        <dbReference type="ARBA" id="ARBA00038001"/>
    </source>
</evidence>
<dbReference type="InterPro" id="IPR036922">
    <property type="entry name" value="Rieske_2Fe-2S_sf"/>
</dbReference>
<accession>A0A4R7HVA9</accession>
<dbReference type="GO" id="GO:0051537">
    <property type="term" value="F:2 iron, 2 sulfur cluster binding"/>
    <property type="evidence" value="ECO:0007669"/>
    <property type="project" value="UniProtKB-KW"/>
</dbReference>
<dbReference type="PANTHER" id="PTHR21496:SF0">
    <property type="entry name" value="RIESKE DOMAIN-CONTAINING PROTEIN"/>
    <property type="match status" value="1"/>
</dbReference>
<dbReference type="Proteomes" id="UP000294558">
    <property type="component" value="Unassembled WGS sequence"/>
</dbReference>
<keyword evidence="9" id="KW-1185">Reference proteome</keyword>
<comment type="caution">
    <text evidence="8">The sequence shown here is derived from an EMBL/GenBank/DDBJ whole genome shotgun (WGS) entry which is preliminary data.</text>
</comment>
<organism evidence="8 9">
    <name type="scientific">Ilumatobacter fluminis</name>
    <dbReference type="NCBI Taxonomy" id="467091"/>
    <lineage>
        <taxon>Bacteria</taxon>
        <taxon>Bacillati</taxon>
        <taxon>Actinomycetota</taxon>
        <taxon>Acidimicrobiia</taxon>
        <taxon>Acidimicrobiales</taxon>
        <taxon>Ilumatobacteraceae</taxon>
        <taxon>Ilumatobacter</taxon>
    </lineage>
</organism>
<evidence type="ECO:0000313" key="8">
    <source>
        <dbReference type="EMBL" id="TDT14800.1"/>
    </source>
</evidence>
<dbReference type="PANTHER" id="PTHR21496">
    <property type="entry name" value="FERREDOXIN-RELATED"/>
    <property type="match status" value="1"/>
</dbReference>
<comment type="similarity">
    <text evidence="6">Belongs to the bacterial ring-hydroxylating dioxygenase ferredoxin component family.</text>
</comment>
<evidence type="ECO:0000256" key="1">
    <source>
        <dbReference type="ARBA" id="ARBA00022714"/>
    </source>
</evidence>
<dbReference type="PROSITE" id="PS51296">
    <property type="entry name" value="RIESKE"/>
    <property type="match status" value="1"/>
</dbReference>
<keyword evidence="2" id="KW-0479">Metal-binding</keyword>
<proteinExistence type="inferred from homology"/>
<evidence type="ECO:0000256" key="2">
    <source>
        <dbReference type="ARBA" id="ARBA00022723"/>
    </source>
</evidence>
<keyword evidence="1" id="KW-0001">2Fe-2S</keyword>
<keyword evidence="3" id="KW-0408">Iron</keyword>
<dbReference type="GO" id="GO:0004497">
    <property type="term" value="F:monooxygenase activity"/>
    <property type="evidence" value="ECO:0007669"/>
    <property type="project" value="UniProtKB-ARBA"/>
</dbReference>
<dbReference type="InterPro" id="IPR017941">
    <property type="entry name" value="Rieske_2Fe-2S"/>
</dbReference>
<dbReference type="SUPFAM" id="SSF50022">
    <property type="entry name" value="ISP domain"/>
    <property type="match status" value="1"/>
</dbReference>
<comment type="cofactor">
    <cofactor evidence="5">
        <name>[2Fe-2S] cluster</name>
        <dbReference type="ChEBI" id="CHEBI:190135"/>
    </cofactor>
</comment>
<sequence>MTAVTTAIDNQAGEQTVIGHIDDFDVAAMKMVKVDGHRLCVVRTSDGVYALDQACPHEGYGLTTGELDGDLITCAWHNWKFRVSDGSCVLGEEDVRTYPVSVADDGTLAVEFSEPDPAVIRPKLMTSLRSGIERQYIGQVSRDIVRLLRADANPGELIWEAVAYGAPRAEFGWGHSIASLTDCLGMVVQYENDDRALPIVQAIAGVAETERGRPERPLADALPTLPPDARAEFRRQVEGESVEGAQSVLRAAIHDGADAAMLKPWFTDVVSDHLLGYGHGAIYAQKAFQLLERIGWDRADTVLPHLVPTIVYGTREDKLPYMKLFHRGVDQLDLRDLAERANEPDPNWVDDGRLLTALLGPDRTEAALATGAALAGGASLEDVLDVVTLAVSERMLRYDTDGELDFHDDFGWLDITHGMTYANAARWHVGDGPVTVDDVRLVLWTAFLANWTGRHEWHTAVGDRAEIEPRSNDLLEYGRSLQHEALLDGTTAFIVHAHAVKMSVAATEEAARLGTSAPLDATARFMAAPKLERFVAATVTRSIDFLSGKAHRD</sequence>
<gene>
    <name evidence="8" type="ORF">BDK89_0357</name>
</gene>